<accession>A0A0U4P1Y7</accession>
<reference evidence="1 2" key="1">
    <citation type="submission" date="2016-01" db="EMBL/GenBank/DDBJ databases">
        <title>Annotation of Pseudomonas oryzihabitans USDA-ARS-USMARC-56511.</title>
        <authorList>
            <person name="Harhay G.P."/>
            <person name="Harhay D.M."/>
            <person name="Smith T.P.L."/>
            <person name="Bono J.L."/>
            <person name="Heaton M.P."/>
            <person name="Clawson M.L."/>
            <person name="Chitko-Mckown C.G."/>
            <person name="Capik S.F."/>
            <person name="DeDonder K.D."/>
            <person name="Apley M.D."/>
            <person name="Lubbers B.V."/>
            <person name="White B.J."/>
            <person name="Larson R.L."/>
        </authorList>
    </citation>
    <scope>NUCLEOTIDE SEQUENCE [LARGE SCALE GENOMIC DNA]</scope>
    <source>
        <strain evidence="1 2">USDA-ARS-USMARC-56511</strain>
    </source>
</reference>
<evidence type="ECO:0000313" key="2">
    <source>
        <dbReference type="Proteomes" id="UP000064137"/>
    </source>
</evidence>
<proteinExistence type="predicted"/>
<dbReference type="EMBL" id="CP013987">
    <property type="protein sequence ID" value="ALZ82815.1"/>
    <property type="molecule type" value="Genomic_DNA"/>
</dbReference>
<dbReference type="AlphaFoldDB" id="A0A0U4P1Y7"/>
<sequence length="98" mass="11597">MRILPVSVFYSRLKISNTKTGIQMVLVRENRPVCHVAKLRSIEINKWNFVLFRNAFEVIRVLLDTVFNLVTIQIGSYRRLEKDNLYTMQLSPLRNDIE</sequence>
<gene>
    <name evidence="1" type="ORF">APT59_00825</name>
</gene>
<protein>
    <submittedName>
        <fullName evidence="1">Uncharacterized protein</fullName>
    </submittedName>
</protein>
<dbReference type="KEGG" id="por:APT59_00825"/>
<evidence type="ECO:0000313" key="1">
    <source>
        <dbReference type="EMBL" id="ALZ82815.1"/>
    </source>
</evidence>
<dbReference type="Proteomes" id="UP000064137">
    <property type="component" value="Chromosome"/>
</dbReference>
<name>A0A0U4P1Y7_9PSED</name>
<organism evidence="1 2">
    <name type="scientific">Pseudomonas oryzihabitans</name>
    <dbReference type="NCBI Taxonomy" id="47885"/>
    <lineage>
        <taxon>Bacteria</taxon>
        <taxon>Pseudomonadati</taxon>
        <taxon>Pseudomonadota</taxon>
        <taxon>Gammaproteobacteria</taxon>
        <taxon>Pseudomonadales</taxon>
        <taxon>Pseudomonadaceae</taxon>
        <taxon>Pseudomonas</taxon>
    </lineage>
</organism>